<sequence length="288" mass="29452">MTASSPADVLVAGPVSWNRIVHLDALPDPTPHTVFARGAYDAVGGTSAGKALNLASLGRGVVLRTVLGDDDEGARVRGVLDDAGVRVLAEPSPDGRTESHLNFMDTGGGRLSVYLRAPGEVAAAGPGWDATLAAIDAAAAVVVDLAAHSVPVLVAAAERGRDVWVDLHDYDGATAFHRPWADAGTHVFLSSDRLPDHRSFMADRLDAGARLVVCTHGARGATALTVDGFLDVPAERVDDVVDTNGAGDGFFAGFLDAHLRGADLAGALAAGTAHAARVVRSPGLAPVG</sequence>
<name>A0ABQ2B429_9MICO</name>
<evidence type="ECO:0000259" key="3">
    <source>
        <dbReference type="Pfam" id="PF00294"/>
    </source>
</evidence>
<evidence type="ECO:0000313" key="4">
    <source>
        <dbReference type="EMBL" id="GGI04978.1"/>
    </source>
</evidence>
<evidence type="ECO:0000256" key="1">
    <source>
        <dbReference type="ARBA" id="ARBA00022679"/>
    </source>
</evidence>
<dbReference type="PANTHER" id="PTHR10584:SF166">
    <property type="entry name" value="RIBOKINASE"/>
    <property type="match status" value="1"/>
</dbReference>
<proteinExistence type="predicted"/>
<evidence type="ECO:0000313" key="5">
    <source>
        <dbReference type="Proteomes" id="UP000632535"/>
    </source>
</evidence>
<keyword evidence="2" id="KW-0418">Kinase</keyword>
<dbReference type="Gene3D" id="3.40.1190.20">
    <property type="match status" value="1"/>
</dbReference>
<dbReference type="InterPro" id="IPR029056">
    <property type="entry name" value="Ribokinase-like"/>
</dbReference>
<dbReference type="RefSeq" id="WP_188521949.1">
    <property type="nucleotide sequence ID" value="NZ_BMDG01000001.1"/>
</dbReference>
<reference evidence="5" key="1">
    <citation type="journal article" date="2019" name="Int. J. Syst. Evol. Microbiol.">
        <title>The Global Catalogue of Microorganisms (GCM) 10K type strain sequencing project: providing services to taxonomists for standard genome sequencing and annotation.</title>
        <authorList>
            <consortium name="The Broad Institute Genomics Platform"/>
            <consortium name="The Broad Institute Genome Sequencing Center for Infectious Disease"/>
            <person name="Wu L."/>
            <person name="Ma J."/>
        </authorList>
    </citation>
    <scope>NUCLEOTIDE SEQUENCE [LARGE SCALE GENOMIC DNA]</scope>
    <source>
        <strain evidence="5">CCM 8653</strain>
    </source>
</reference>
<dbReference type="InterPro" id="IPR002173">
    <property type="entry name" value="Carboh/pur_kinase_PfkB_CS"/>
</dbReference>
<comment type="caution">
    <text evidence="4">The sequence shown here is derived from an EMBL/GenBank/DDBJ whole genome shotgun (WGS) entry which is preliminary data.</text>
</comment>
<dbReference type="SUPFAM" id="SSF53613">
    <property type="entry name" value="Ribokinase-like"/>
    <property type="match status" value="1"/>
</dbReference>
<feature type="domain" description="Carbohydrate kinase PfkB" evidence="3">
    <location>
        <begin position="206"/>
        <end position="284"/>
    </location>
</feature>
<dbReference type="Pfam" id="PF00294">
    <property type="entry name" value="PfkB"/>
    <property type="match status" value="1"/>
</dbReference>
<dbReference type="EMBL" id="BMDG01000001">
    <property type="protein sequence ID" value="GGI04978.1"/>
    <property type="molecule type" value="Genomic_DNA"/>
</dbReference>
<dbReference type="PANTHER" id="PTHR10584">
    <property type="entry name" value="SUGAR KINASE"/>
    <property type="match status" value="1"/>
</dbReference>
<protein>
    <recommendedName>
        <fullName evidence="3">Carbohydrate kinase PfkB domain-containing protein</fullName>
    </recommendedName>
</protein>
<dbReference type="InterPro" id="IPR011611">
    <property type="entry name" value="PfkB_dom"/>
</dbReference>
<keyword evidence="5" id="KW-1185">Reference proteome</keyword>
<evidence type="ECO:0000256" key="2">
    <source>
        <dbReference type="ARBA" id="ARBA00022777"/>
    </source>
</evidence>
<organism evidence="4 5">
    <name type="scientific">Isoptericola cucumis</name>
    <dbReference type="NCBI Taxonomy" id="1776856"/>
    <lineage>
        <taxon>Bacteria</taxon>
        <taxon>Bacillati</taxon>
        <taxon>Actinomycetota</taxon>
        <taxon>Actinomycetes</taxon>
        <taxon>Micrococcales</taxon>
        <taxon>Promicromonosporaceae</taxon>
        <taxon>Isoptericola</taxon>
    </lineage>
</organism>
<dbReference type="PROSITE" id="PS00584">
    <property type="entry name" value="PFKB_KINASES_2"/>
    <property type="match status" value="1"/>
</dbReference>
<keyword evidence="1" id="KW-0808">Transferase</keyword>
<gene>
    <name evidence="4" type="ORF">GCM10007368_03870</name>
</gene>
<dbReference type="Proteomes" id="UP000632535">
    <property type="component" value="Unassembled WGS sequence"/>
</dbReference>
<accession>A0ABQ2B429</accession>